<reference evidence="11" key="2">
    <citation type="submission" date="2020-05" db="UniProtKB">
        <authorList>
            <consortium name="EnsemblMetazoa"/>
        </authorList>
    </citation>
    <scope>IDENTIFICATION</scope>
    <source>
        <strain evidence="11">wikel</strain>
    </source>
</reference>
<evidence type="ECO:0000313" key="11">
    <source>
        <dbReference type="EnsemblMetazoa" id="ISCW020307-PA"/>
    </source>
</evidence>
<evidence type="ECO:0000256" key="6">
    <source>
        <dbReference type="ARBA" id="ARBA00022833"/>
    </source>
</evidence>
<dbReference type="InParanoid" id="B7Q356"/>
<keyword evidence="7" id="KW-0472">Membrane</keyword>
<dbReference type="GO" id="GO:0005765">
    <property type="term" value="C:lysosomal membrane"/>
    <property type="evidence" value="ECO:0007669"/>
    <property type="project" value="UniProtKB-SubCell"/>
</dbReference>
<dbReference type="EMBL" id="DS847962">
    <property type="protein sequence ID" value="EEC13278.1"/>
    <property type="molecule type" value="Genomic_DNA"/>
</dbReference>
<dbReference type="PaxDb" id="6945-B7Q356"/>
<evidence type="ECO:0000256" key="5">
    <source>
        <dbReference type="ARBA" id="ARBA00022723"/>
    </source>
</evidence>
<dbReference type="EMBL" id="ABJB011045845">
    <property type="status" value="NOT_ANNOTATED_CDS"/>
    <property type="molecule type" value="Genomic_DNA"/>
</dbReference>
<dbReference type="OrthoDB" id="4713066at2759"/>
<keyword evidence="12" id="KW-1185">Reference proteome</keyword>
<dbReference type="InterPro" id="IPR006629">
    <property type="entry name" value="LITAF"/>
</dbReference>
<accession>B7Q356</accession>
<evidence type="ECO:0000256" key="8">
    <source>
        <dbReference type="SAM" id="MobiDB-lite"/>
    </source>
</evidence>
<evidence type="ECO:0000256" key="1">
    <source>
        <dbReference type="ARBA" id="ARBA00004414"/>
    </source>
</evidence>
<evidence type="ECO:0000259" key="9">
    <source>
        <dbReference type="PROSITE" id="PS51837"/>
    </source>
</evidence>
<dbReference type="STRING" id="6945.B7Q356"/>
<evidence type="ECO:0000256" key="4">
    <source>
        <dbReference type="ARBA" id="ARBA00005975"/>
    </source>
</evidence>
<organism>
    <name type="scientific">Ixodes scapularis</name>
    <name type="common">Black-legged tick</name>
    <name type="synonym">Deer tick</name>
    <dbReference type="NCBI Taxonomy" id="6945"/>
    <lineage>
        <taxon>Eukaryota</taxon>
        <taxon>Metazoa</taxon>
        <taxon>Ecdysozoa</taxon>
        <taxon>Arthropoda</taxon>
        <taxon>Chelicerata</taxon>
        <taxon>Arachnida</taxon>
        <taxon>Acari</taxon>
        <taxon>Parasitiformes</taxon>
        <taxon>Ixodida</taxon>
        <taxon>Ixodoidea</taxon>
        <taxon>Ixodidae</taxon>
        <taxon>Ixodinae</taxon>
        <taxon>Ixodes</taxon>
    </lineage>
</organism>
<dbReference type="EnsemblMetazoa" id="ISCW020307-RA">
    <property type="protein sequence ID" value="ISCW020307-PA"/>
    <property type="gene ID" value="ISCW020307"/>
</dbReference>
<evidence type="ECO:0000256" key="7">
    <source>
        <dbReference type="ARBA" id="ARBA00023136"/>
    </source>
</evidence>
<feature type="region of interest" description="Disordered" evidence="8">
    <location>
        <begin position="1"/>
        <end position="59"/>
    </location>
</feature>
<evidence type="ECO:0000256" key="2">
    <source>
        <dbReference type="ARBA" id="ARBA00004481"/>
    </source>
</evidence>
<dbReference type="GO" id="GO:0008270">
    <property type="term" value="F:zinc ion binding"/>
    <property type="evidence" value="ECO:0000318"/>
    <property type="project" value="GO_Central"/>
</dbReference>
<dbReference type="GO" id="GO:0031902">
    <property type="term" value="C:late endosome membrane"/>
    <property type="evidence" value="ECO:0007669"/>
    <property type="project" value="UniProtKB-SubCell"/>
</dbReference>
<comment type="subcellular location">
    <subcellularLocation>
        <location evidence="2">Endosome membrane</location>
        <topology evidence="2">Peripheral membrane protein</topology>
    </subcellularLocation>
    <subcellularLocation>
        <location evidence="1">Late endosome membrane</location>
    </subcellularLocation>
    <subcellularLocation>
        <location evidence="3">Lysosome membrane</location>
        <topology evidence="3">Peripheral membrane protein</topology>
        <orientation evidence="3">Cytoplasmic side</orientation>
    </subcellularLocation>
</comment>
<dbReference type="KEGG" id="isc:8035186"/>
<feature type="compositionally biased region" description="Pro residues" evidence="8">
    <location>
        <begin position="1"/>
        <end position="19"/>
    </location>
</feature>
<dbReference type="HOGENOM" id="CLU_095549_3_0_1"/>
<dbReference type="SMART" id="SM00714">
    <property type="entry name" value="LITAF"/>
    <property type="match status" value="1"/>
</dbReference>
<proteinExistence type="inferred from homology"/>
<evidence type="ECO:0000313" key="10">
    <source>
        <dbReference type="EMBL" id="EEC13278.1"/>
    </source>
</evidence>
<dbReference type="VEuPathDB" id="VectorBase:ISCI020307"/>
<name>B7Q356_IXOSC</name>
<dbReference type="AlphaFoldDB" id="B7Q356"/>
<evidence type="ECO:0000256" key="3">
    <source>
        <dbReference type="ARBA" id="ARBA00004630"/>
    </source>
</evidence>
<dbReference type="VEuPathDB" id="VectorBase:ISCW020307"/>
<dbReference type="Proteomes" id="UP000001555">
    <property type="component" value="Unassembled WGS sequence"/>
</dbReference>
<dbReference type="FunCoup" id="B7Q356">
    <property type="interactions" value="11"/>
</dbReference>
<protein>
    <submittedName>
        <fullName evidence="10 11">Lipopolysaccharide-induced transcription factor regulating tumor necrosis factor alpha, putative</fullName>
    </submittedName>
</protein>
<gene>
    <name evidence="11" type="primary">8035186</name>
    <name evidence="10" type="ORF">IscW_ISCW020307</name>
</gene>
<comment type="similarity">
    <text evidence="4">Belongs to the CDIP1/LITAF family.</text>
</comment>
<dbReference type="PANTHER" id="PTHR23292:SF6">
    <property type="entry name" value="FI16602P1-RELATED"/>
    <property type="match status" value="1"/>
</dbReference>
<sequence length="161" mass="16951">MNEQKSPPPPGFADPPPPYQATYDGVNFQHGAPWGVPGNAAPAGVDGMGAPPGYPTATGQWPPPTAPGQWPPPTTAARVTVVNVTQAGPYPIQLTCPKCGAHVLTSTTYRPGLLTWLLSGALVLLGCWMGCCLIPCCVPECHDVDHHCPSCKSHLCTYQRL</sequence>
<keyword evidence="5" id="KW-0479">Metal-binding</keyword>
<dbReference type="PANTHER" id="PTHR23292">
    <property type="entry name" value="LIPOPOLYSACCHARIDE-INDUCED TUMOR NECROSIS FACTOR-ALPHA FACTOR"/>
    <property type="match status" value="1"/>
</dbReference>
<evidence type="ECO:0000313" key="12">
    <source>
        <dbReference type="Proteomes" id="UP000001555"/>
    </source>
</evidence>
<dbReference type="PROSITE" id="PS51837">
    <property type="entry name" value="LITAF"/>
    <property type="match status" value="1"/>
</dbReference>
<feature type="domain" description="LITAF" evidence="9">
    <location>
        <begin position="76"/>
        <end position="160"/>
    </location>
</feature>
<dbReference type="VEuPathDB" id="VectorBase:ISCP_006778"/>
<dbReference type="InterPro" id="IPR037519">
    <property type="entry name" value="LITAF_fam"/>
</dbReference>
<keyword evidence="6" id="KW-0862">Zinc</keyword>
<reference evidence="10 12" key="1">
    <citation type="submission" date="2008-03" db="EMBL/GenBank/DDBJ databases">
        <title>Annotation of Ixodes scapularis.</title>
        <authorList>
            <consortium name="Ixodes scapularis Genome Project Consortium"/>
            <person name="Caler E."/>
            <person name="Hannick L.I."/>
            <person name="Bidwell S."/>
            <person name="Joardar V."/>
            <person name="Thiagarajan M."/>
            <person name="Amedeo P."/>
            <person name="Galinsky K.J."/>
            <person name="Schobel S."/>
            <person name="Inman J."/>
            <person name="Hostetler J."/>
            <person name="Miller J."/>
            <person name="Hammond M."/>
            <person name="Megy K."/>
            <person name="Lawson D."/>
            <person name="Kodira C."/>
            <person name="Sutton G."/>
            <person name="Meyer J."/>
            <person name="Hill C.A."/>
            <person name="Birren B."/>
            <person name="Nene V."/>
            <person name="Collins F."/>
            <person name="Alarcon-Chaidez F."/>
            <person name="Wikel S."/>
            <person name="Strausberg R."/>
        </authorList>
    </citation>
    <scope>NUCLEOTIDE SEQUENCE [LARGE SCALE GENOMIC DNA]</scope>
    <source>
        <strain evidence="12">Wikel</strain>
        <strain evidence="10">Wikel colony</strain>
    </source>
</reference>
<dbReference type="Pfam" id="PF10601">
    <property type="entry name" value="zf-LITAF-like"/>
    <property type="match status" value="1"/>
</dbReference>